<dbReference type="GO" id="GO:0030272">
    <property type="term" value="F:5-formyltetrahydrofolate cyclo-ligase activity"/>
    <property type="evidence" value="ECO:0007669"/>
    <property type="project" value="UniProtKB-EC"/>
</dbReference>
<dbReference type="AlphaFoldDB" id="A0A9D1DKJ4"/>
<name>A0A9D1DKJ4_9FIRM</name>
<evidence type="ECO:0000256" key="5">
    <source>
        <dbReference type="RuleBase" id="RU361279"/>
    </source>
</evidence>
<dbReference type="Proteomes" id="UP000824238">
    <property type="component" value="Unassembled WGS sequence"/>
</dbReference>
<keyword evidence="6" id="KW-0436">Ligase</keyword>
<feature type="binding site" evidence="4">
    <location>
        <position position="51"/>
    </location>
    <ligand>
        <name>substrate</name>
    </ligand>
</feature>
<dbReference type="Gene3D" id="3.40.50.10420">
    <property type="entry name" value="NagB/RpiA/CoA transferase-like"/>
    <property type="match status" value="1"/>
</dbReference>
<dbReference type="PIRSF" id="PIRSF006806">
    <property type="entry name" value="FTHF_cligase"/>
    <property type="match status" value="1"/>
</dbReference>
<feature type="binding site" evidence="4">
    <location>
        <position position="56"/>
    </location>
    <ligand>
        <name>substrate</name>
    </ligand>
</feature>
<keyword evidence="2 4" id="KW-0547">Nucleotide-binding</keyword>
<dbReference type="InterPro" id="IPR037171">
    <property type="entry name" value="NagB/RpiA_transferase-like"/>
</dbReference>
<dbReference type="GO" id="GO:0009396">
    <property type="term" value="P:folic acid-containing compound biosynthetic process"/>
    <property type="evidence" value="ECO:0007669"/>
    <property type="project" value="TreeGrafter"/>
</dbReference>
<dbReference type="GO" id="GO:0035999">
    <property type="term" value="P:tetrahydrofolate interconversion"/>
    <property type="evidence" value="ECO:0007669"/>
    <property type="project" value="TreeGrafter"/>
</dbReference>
<feature type="binding site" evidence="4">
    <location>
        <begin position="5"/>
        <end position="9"/>
    </location>
    <ligand>
        <name>ATP</name>
        <dbReference type="ChEBI" id="CHEBI:30616"/>
    </ligand>
</feature>
<reference evidence="6" key="1">
    <citation type="submission" date="2020-10" db="EMBL/GenBank/DDBJ databases">
        <authorList>
            <person name="Gilroy R."/>
        </authorList>
    </citation>
    <scope>NUCLEOTIDE SEQUENCE</scope>
    <source>
        <strain evidence="6">ChiGjej3B3-7149</strain>
    </source>
</reference>
<evidence type="ECO:0000313" key="7">
    <source>
        <dbReference type="Proteomes" id="UP000824238"/>
    </source>
</evidence>
<comment type="similarity">
    <text evidence="1 5">Belongs to the 5-formyltetrahydrofolate cyclo-ligase family.</text>
</comment>
<dbReference type="NCBIfam" id="TIGR02727">
    <property type="entry name" value="MTHFS_bact"/>
    <property type="match status" value="1"/>
</dbReference>
<feature type="binding site" evidence="4">
    <location>
        <begin position="131"/>
        <end position="139"/>
    </location>
    <ligand>
        <name>ATP</name>
        <dbReference type="ChEBI" id="CHEBI:30616"/>
    </ligand>
</feature>
<dbReference type="EMBL" id="DVHH01000078">
    <property type="protein sequence ID" value="HIR54560.1"/>
    <property type="molecule type" value="Genomic_DNA"/>
</dbReference>
<comment type="caution">
    <text evidence="6">The sequence shown here is derived from an EMBL/GenBank/DDBJ whole genome shotgun (WGS) entry which is preliminary data.</text>
</comment>
<proteinExistence type="inferred from homology"/>
<protein>
    <recommendedName>
        <fullName evidence="5">5-formyltetrahydrofolate cyclo-ligase</fullName>
        <ecNumber evidence="5">6.3.3.2</ecNumber>
    </recommendedName>
</protein>
<evidence type="ECO:0000313" key="6">
    <source>
        <dbReference type="EMBL" id="HIR54560.1"/>
    </source>
</evidence>
<organism evidence="6 7">
    <name type="scientific">Candidatus Scatomorpha intestinigallinarum</name>
    <dbReference type="NCBI Taxonomy" id="2840923"/>
    <lineage>
        <taxon>Bacteria</taxon>
        <taxon>Bacillati</taxon>
        <taxon>Bacillota</taxon>
        <taxon>Clostridia</taxon>
        <taxon>Eubacteriales</taxon>
        <taxon>Candidatus Scatomorpha</taxon>
    </lineage>
</organism>
<dbReference type="InterPro" id="IPR024185">
    <property type="entry name" value="FTHF_cligase-like_sf"/>
</dbReference>
<comment type="catalytic activity">
    <reaction evidence="5">
        <text>(6S)-5-formyl-5,6,7,8-tetrahydrofolate + ATP = (6R)-5,10-methenyltetrahydrofolate + ADP + phosphate</text>
        <dbReference type="Rhea" id="RHEA:10488"/>
        <dbReference type="ChEBI" id="CHEBI:30616"/>
        <dbReference type="ChEBI" id="CHEBI:43474"/>
        <dbReference type="ChEBI" id="CHEBI:57455"/>
        <dbReference type="ChEBI" id="CHEBI:57457"/>
        <dbReference type="ChEBI" id="CHEBI:456216"/>
        <dbReference type="EC" id="6.3.3.2"/>
    </reaction>
</comment>
<gene>
    <name evidence="6" type="ORF">IAD36_03020</name>
</gene>
<dbReference type="SUPFAM" id="SSF100950">
    <property type="entry name" value="NagB/RpiA/CoA transferase-like"/>
    <property type="match status" value="1"/>
</dbReference>
<dbReference type="PANTHER" id="PTHR23407:SF1">
    <property type="entry name" value="5-FORMYLTETRAHYDROFOLATE CYCLO-LIGASE"/>
    <property type="match status" value="1"/>
</dbReference>
<keyword evidence="3 4" id="KW-0067">ATP-binding</keyword>
<reference evidence="6" key="2">
    <citation type="journal article" date="2021" name="PeerJ">
        <title>Extensive microbial diversity within the chicken gut microbiome revealed by metagenomics and culture.</title>
        <authorList>
            <person name="Gilroy R."/>
            <person name="Ravi A."/>
            <person name="Getino M."/>
            <person name="Pursley I."/>
            <person name="Horton D.L."/>
            <person name="Alikhan N.F."/>
            <person name="Baker D."/>
            <person name="Gharbi K."/>
            <person name="Hall N."/>
            <person name="Watson M."/>
            <person name="Adriaenssens E.M."/>
            <person name="Foster-Nyarko E."/>
            <person name="Jarju S."/>
            <person name="Secka A."/>
            <person name="Antonio M."/>
            <person name="Oren A."/>
            <person name="Chaudhuri R.R."/>
            <person name="La Ragione R."/>
            <person name="Hildebrand F."/>
            <person name="Pallen M.J."/>
        </authorList>
    </citation>
    <scope>NUCLEOTIDE SEQUENCE</scope>
    <source>
        <strain evidence="6">ChiGjej3B3-7149</strain>
    </source>
</reference>
<sequence>MKEQKAALRREIRARIAALPEEYLRESDAGILENVLSLPEFCRAGAVFAYLSVERECDTRRIIDALMESERAVALPRSRPGGSMDFALYDGRLAEGLYGIPQPPEDAPELRPGEGDLILVPALCCDAAGVRLGHGGGYYDRYLAEHRAVTACLCRERLLLEKVPRDWNDFAVACVITERRIIKTGL</sequence>
<dbReference type="GO" id="GO:0046872">
    <property type="term" value="F:metal ion binding"/>
    <property type="evidence" value="ECO:0007669"/>
    <property type="project" value="UniProtKB-KW"/>
</dbReference>
<evidence type="ECO:0000256" key="1">
    <source>
        <dbReference type="ARBA" id="ARBA00010638"/>
    </source>
</evidence>
<evidence type="ECO:0000256" key="4">
    <source>
        <dbReference type="PIRSR" id="PIRSR006806-1"/>
    </source>
</evidence>
<keyword evidence="5" id="KW-0460">Magnesium</keyword>
<dbReference type="InterPro" id="IPR002698">
    <property type="entry name" value="FTHF_cligase"/>
</dbReference>
<evidence type="ECO:0000256" key="2">
    <source>
        <dbReference type="ARBA" id="ARBA00022741"/>
    </source>
</evidence>
<dbReference type="PANTHER" id="PTHR23407">
    <property type="entry name" value="ATPASE INHIBITOR/5-FORMYLTETRAHYDROFOLATE CYCLO-LIGASE"/>
    <property type="match status" value="1"/>
</dbReference>
<comment type="cofactor">
    <cofactor evidence="5">
        <name>Mg(2+)</name>
        <dbReference type="ChEBI" id="CHEBI:18420"/>
    </cofactor>
</comment>
<keyword evidence="5" id="KW-0479">Metal-binding</keyword>
<accession>A0A9D1DKJ4</accession>
<dbReference type="EC" id="6.3.3.2" evidence="5"/>
<dbReference type="GO" id="GO:0005524">
    <property type="term" value="F:ATP binding"/>
    <property type="evidence" value="ECO:0007669"/>
    <property type="project" value="UniProtKB-KW"/>
</dbReference>
<evidence type="ECO:0000256" key="3">
    <source>
        <dbReference type="ARBA" id="ARBA00022840"/>
    </source>
</evidence>
<dbReference type="Pfam" id="PF01812">
    <property type="entry name" value="5-FTHF_cyc-lig"/>
    <property type="match status" value="1"/>
</dbReference>